<dbReference type="EMBL" id="CYHG01000001">
    <property type="protein sequence ID" value="CUB02497.1"/>
    <property type="molecule type" value="Genomic_DNA"/>
</dbReference>
<gene>
    <name evidence="1" type="ORF">Ga0061065_101330</name>
</gene>
<dbReference type="SFLD" id="SFLDS00003">
    <property type="entry name" value="Haloacid_Dehalogenase"/>
    <property type="match status" value="1"/>
</dbReference>
<dbReference type="STRING" id="1137284.GCA_001418205_00331"/>
<dbReference type="Pfam" id="PF00702">
    <property type="entry name" value="Hydrolase"/>
    <property type="match status" value="1"/>
</dbReference>
<proteinExistence type="predicted"/>
<dbReference type="SUPFAM" id="SSF56784">
    <property type="entry name" value="HAD-like"/>
    <property type="match status" value="1"/>
</dbReference>
<keyword evidence="2" id="KW-1185">Reference proteome</keyword>
<dbReference type="InterPro" id="IPR023214">
    <property type="entry name" value="HAD_sf"/>
</dbReference>
<organism evidence="1 2">
    <name type="scientific">Marinomonas fungiae</name>
    <dbReference type="NCBI Taxonomy" id="1137284"/>
    <lineage>
        <taxon>Bacteria</taxon>
        <taxon>Pseudomonadati</taxon>
        <taxon>Pseudomonadota</taxon>
        <taxon>Gammaproteobacteria</taxon>
        <taxon>Oceanospirillales</taxon>
        <taxon>Oceanospirillaceae</taxon>
        <taxon>Marinomonas</taxon>
    </lineage>
</organism>
<dbReference type="Gene3D" id="3.40.50.1000">
    <property type="entry name" value="HAD superfamily/HAD-like"/>
    <property type="match status" value="1"/>
</dbReference>
<dbReference type="SFLD" id="SFLDG01129">
    <property type="entry name" value="C1.5:_HAD__Beta-PGM__Phosphata"/>
    <property type="match status" value="1"/>
</dbReference>
<dbReference type="InterPro" id="IPR023198">
    <property type="entry name" value="PGP-like_dom2"/>
</dbReference>
<dbReference type="PANTHER" id="PTHR43611">
    <property type="entry name" value="ALPHA-D-GLUCOSE 1-PHOSPHATE PHOSPHATASE"/>
    <property type="match status" value="1"/>
</dbReference>
<accession>A0A0K6IGM4</accession>
<dbReference type="InterPro" id="IPR006439">
    <property type="entry name" value="HAD-SF_hydro_IA"/>
</dbReference>
<dbReference type="AlphaFoldDB" id="A0A0K6IGM4"/>
<dbReference type="PANTHER" id="PTHR43611:SF3">
    <property type="entry name" value="FLAVIN MONONUCLEOTIDE HYDROLASE 1, CHLOROPLATIC"/>
    <property type="match status" value="1"/>
</dbReference>
<evidence type="ECO:0000313" key="1">
    <source>
        <dbReference type="EMBL" id="CUB02497.1"/>
    </source>
</evidence>
<sequence>MGSAIKIQVVLFDLGNVLVNLGTQEDFAKVFQMEAGSESELWEMWLKSPSVKAFDSGQIPLPVFVERLLSETNRDVDPNSFTENFINWPKGLFEGAIELVQSIPSHFHRAVLSNTNDAHWGRLMDEMQLSGLFHSYFASHQMGLVKPELEVFDYVVNELGVNPEHILFLDDNQVNVDGALTKGIQAEQVKGIASAQEILYTYGVIR</sequence>
<protein>
    <submittedName>
        <fullName evidence="1">Haloacid dehalogenase superfamily, subfamily IA, variant 3 with third motif having DD or ED</fullName>
    </submittedName>
</protein>
<dbReference type="NCBIfam" id="TIGR01509">
    <property type="entry name" value="HAD-SF-IA-v3"/>
    <property type="match status" value="1"/>
</dbReference>
<reference evidence="2" key="1">
    <citation type="submission" date="2015-08" db="EMBL/GenBank/DDBJ databases">
        <authorList>
            <person name="Varghese N."/>
        </authorList>
    </citation>
    <scope>NUCLEOTIDE SEQUENCE [LARGE SCALE GENOMIC DNA]</scope>
    <source>
        <strain evidence="2">JCM 18476</strain>
    </source>
</reference>
<dbReference type="RefSeq" id="WP_245624602.1">
    <property type="nucleotide sequence ID" value="NZ_CYHG01000001.1"/>
</dbReference>
<name>A0A0K6IGM4_9GAMM</name>
<dbReference type="InterPro" id="IPR036412">
    <property type="entry name" value="HAD-like_sf"/>
</dbReference>
<dbReference type="Gene3D" id="1.10.150.240">
    <property type="entry name" value="Putative phosphatase, domain 2"/>
    <property type="match status" value="1"/>
</dbReference>
<evidence type="ECO:0000313" key="2">
    <source>
        <dbReference type="Proteomes" id="UP000182769"/>
    </source>
</evidence>
<dbReference type="Proteomes" id="UP000182769">
    <property type="component" value="Unassembled WGS sequence"/>
</dbReference>
<dbReference type="PRINTS" id="PR00413">
    <property type="entry name" value="HADHALOGNASE"/>
</dbReference>